<feature type="compositionally biased region" description="Polar residues" evidence="1">
    <location>
        <begin position="1"/>
        <end position="14"/>
    </location>
</feature>
<gene>
    <name evidence="2" type="ORF">TeGR_g2470</name>
</gene>
<dbReference type="PROSITE" id="PS50096">
    <property type="entry name" value="IQ"/>
    <property type="match status" value="1"/>
</dbReference>
<feature type="region of interest" description="Disordered" evidence="1">
    <location>
        <begin position="1"/>
        <end position="27"/>
    </location>
</feature>
<proteinExistence type="predicted"/>
<feature type="compositionally biased region" description="Basic residues" evidence="1">
    <location>
        <begin position="79"/>
        <end position="88"/>
    </location>
</feature>
<evidence type="ECO:0000313" key="3">
    <source>
        <dbReference type="Proteomes" id="UP001165060"/>
    </source>
</evidence>
<accession>A0ABQ6MJW8</accession>
<dbReference type="EMBL" id="BRYB01001500">
    <property type="protein sequence ID" value="GMI27193.1"/>
    <property type="molecule type" value="Genomic_DNA"/>
</dbReference>
<feature type="region of interest" description="Disordered" evidence="1">
    <location>
        <begin position="60"/>
        <end position="92"/>
    </location>
</feature>
<protein>
    <submittedName>
        <fullName evidence="2">Uncharacterized protein</fullName>
    </submittedName>
</protein>
<dbReference type="Proteomes" id="UP001165060">
    <property type="component" value="Unassembled WGS sequence"/>
</dbReference>
<reference evidence="2 3" key="1">
    <citation type="journal article" date="2023" name="Commun. Biol.">
        <title>Genome analysis of Parmales, the sister group of diatoms, reveals the evolutionary specialization of diatoms from phago-mixotrophs to photoautotrophs.</title>
        <authorList>
            <person name="Ban H."/>
            <person name="Sato S."/>
            <person name="Yoshikawa S."/>
            <person name="Yamada K."/>
            <person name="Nakamura Y."/>
            <person name="Ichinomiya M."/>
            <person name="Sato N."/>
            <person name="Blanc-Mathieu R."/>
            <person name="Endo H."/>
            <person name="Kuwata A."/>
            <person name="Ogata H."/>
        </authorList>
    </citation>
    <scope>NUCLEOTIDE SEQUENCE [LARGE SCALE GENOMIC DNA]</scope>
</reference>
<sequence length="121" mass="13196">MRPTLSKSFSSRSPTARERPKPAYNPWHDIEVAAATRLQARFRGGRARDSPEGALLAVKPARHRVLGLKPLPSPSSAPPKRKGRRSHRLSTLLSAPEATIEVEALRVDPAFPSKGVSFADP</sequence>
<evidence type="ECO:0000256" key="1">
    <source>
        <dbReference type="SAM" id="MobiDB-lite"/>
    </source>
</evidence>
<organism evidence="2 3">
    <name type="scientific">Tetraparma gracilis</name>
    <dbReference type="NCBI Taxonomy" id="2962635"/>
    <lineage>
        <taxon>Eukaryota</taxon>
        <taxon>Sar</taxon>
        <taxon>Stramenopiles</taxon>
        <taxon>Ochrophyta</taxon>
        <taxon>Bolidophyceae</taxon>
        <taxon>Parmales</taxon>
        <taxon>Triparmaceae</taxon>
        <taxon>Tetraparma</taxon>
    </lineage>
</organism>
<name>A0ABQ6MJW8_9STRA</name>
<comment type="caution">
    <text evidence="2">The sequence shown here is derived from an EMBL/GenBank/DDBJ whole genome shotgun (WGS) entry which is preliminary data.</text>
</comment>
<evidence type="ECO:0000313" key="2">
    <source>
        <dbReference type="EMBL" id="GMI27193.1"/>
    </source>
</evidence>
<keyword evidence="3" id="KW-1185">Reference proteome</keyword>